<organism evidence="1 2">
    <name type="scientific">Parascaris univalens</name>
    <name type="common">Nematode worm</name>
    <dbReference type="NCBI Taxonomy" id="6257"/>
    <lineage>
        <taxon>Eukaryota</taxon>
        <taxon>Metazoa</taxon>
        <taxon>Ecdysozoa</taxon>
        <taxon>Nematoda</taxon>
        <taxon>Chromadorea</taxon>
        <taxon>Rhabditida</taxon>
        <taxon>Spirurina</taxon>
        <taxon>Ascaridomorpha</taxon>
        <taxon>Ascaridoidea</taxon>
        <taxon>Ascarididae</taxon>
        <taxon>Parascaris</taxon>
    </lineage>
</organism>
<protein>
    <submittedName>
        <fullName evidence="2">Uncharacterized protein</fullName>
    </submittedName>
</protein>
<reference evidence="2" key="1">
    <citation type="submission" date="2022-11" db="UniProtKB">
        <authorList>
            <consortium name="WormBaseParasite"/>
        </authorList>
    </citation>
    <scope>IDENTIFICATION</scope>
</reference>
<accession>A0A914ZEY9</accession>
<evidence type="ECO:0000313" key="2">
    <source>
        <dbReference type="WBParaSite" id="PgB02X_g101_t01"/>
    </source>
</evidence>
<dbReference type="WBParaSite" id="PgB02X_g101_t01">
    <property type="protein sequence ID" value="PgB02X_g101_t01"/>
    <property type="gene ID" value="PgB02X_g101"/>
</dbReference>
<proteinExistence type="predicted"/>
<evidence type="ECO:0000313" key="1">
    <source>
        <dbReference type="Proteomes" id="UP000887569"/>
    </source>
</evidence>
<sequence>MAQYTPPTDEQLHFRVTEDQLPSFKPLLKPFGALTLSSTSLASERRGSEKLDSFAELQDVTSASVAANSFTAETMKNLLSNPVHSSILTPVNRIIDGNEDERLYTDNSIIGLSTAIAREIYNSARAQEAARILRQSFEQLQLRPLRDAQQSLVSASNSTTLNEESSMPQPRITVVNKQDFAPLESSQEAGHNGVFKIHNIRILQQGTPEFVQQSSQKPPIAQSLEPLEKSLEFEGTELSKVTEARAYEDDKRVQRITAHSALNPTAKVLPYPRFVLNPAEYDSHQTSSEELQHGSALLQSEYPQTQSRPTAAVPVLKSDLISKASAKNMSPLYPTGKTIFSAITTDYDPQHKLPSTYEAAQERADLQNVRSPGAAPFAMSTALATQWTEKLAAVAAASPGNFETMKQSLPPFLSAENQNDVAVPYNEGHRHVHEEFVGDSGLLHTRSPHLHLTHLTSSNADMQLFSSASEKTVKYGNFGGGRAPDMSYEASFGVHRHRRGTT</sequence>
<dbReference type="Proteomes" id="UP000887569">
    <property type="component" value="Unplaced"/>
</dbReference>
<dbReference type="AlphaFoldDB" id="A0A914ZEY9"/>
<name>A0A914ZEY9_PARUN</name>
<keyword evidence="1" id="KW-1185">Reference proteome</keyword>